<evidence type="ECO:0000256" key="2">
    <source>
        <dbReference type="SAM" id="SignalP"/>
    </source>
</evidence>
<feature type="region of interest" description="Disordered" evidence="1">
    <location>
        <begin position="28"/>
        <end position="56"/>
    </location>
</feature>
<feature type="signal peptide" evidence="2">
    <location>
        <begin position="1"/>
        <end position="27"/>
    </location>
</feature>
<accession>A0A7M2WUC3</accession>
<proteinExistence type="predicted"/>
<feature type="domain" description="SGNH hydrolase-type esterase" evidence="3">
    <location>
        <begin position="90"/>
        <end position="241"/>
    </location>
</feature>
<sequence>MVMNRIGRCVVVAALGGMLGCTTGTSAGADAAKGSNSPAPLTKPSSTKPATAPSTQPFEKEIQAFEAADRKSLPAPGGIVFYGSSSIKRWQTLKTDFPDLPVINRGFGGSSAPDAIKYVDRAVIPLKPSIIVFYEGDNDLGKGRTPEQFVDDCKTFAKLVHDKLPQTRILYLAIKPSVKRESLFGTQKKANGLLEAWVKEAKNPNLEFIDVFTPMLDETGKVKPDLFVSDNLHMKPESYKLWVKVIEPRLKAK</sequence>
<dbReference type="Proteomes" id="UP000593765">
    <property type="component" value="Chromosome"/>
</dbReference>
<dbReference type="KEGG" id="hbs:IPV69_23160"/>
<dbReference type="PROSITE" id="PS51257">
    <property type="entry name" value="PROKAR_LIPOPROTEIN"/>
    <property type="match status" value="1"/>
</dbReference>
<dbReference type="PANTHER" id="PTHR30383:SF5">
    <property type="entry name" value="SGNH HYDROLASE-TYPE ESTERASE DOMAIN-CONTAINING PROTEIN"/>
    <property type="match status" value="1"/>
</dbReference>
<feature type="chain" id="PRO_5034899595" description="SGNH hydrolase-type esterase domain-containing protein" evidence="2">
    <location>
        <begin position="28"/>
        <end position="253"/>
    </location>
</feature>
<name>A0A7M2WUC3_9BACT</name>
<organism evidence="4 5">
    <name type="scientific">Humisphaera borealis</name>
    <dbReference type="NCBI Taxonomy" id="2807512"/>
    <lineage>
        <taxon>Bacteria</taxon>
        <taxon>Pseudomonadati</taxon>
        <taxon>Planctomycetota</taxon>
        <taxon>Phycisphaerae</taxon>
        <taxon>Tepidisphaerales</taxon>
        <taxon>Tepidisphaeraceae</taxon>
        <taxon>Humisphaera</taxon>
    </lineage>
</organism>
<reference evidence="4 5" key="1">
    <citation type="submission" date="2020-10" db="EMBL/GenBank/DDBJ databases">
        <title>Wide distribution of Phycisphaera-like planctomycetes from WD2101 soil group in peatlands and genome analysis of the first cultivated representative.</title>
        <authorList>
            <person name="Dedysh S.N."/>
            <person name="Beletsky A.V."/>
            <person name="Ivanova A."/>
            <person name="Kulichevskaya I.S."/>
            <person name="Suzina N.E."/>
            <person name="Philippov D.A."/>
            <person name="Rakitin A.L."/>
            <person name="Mardanov A.V."/>
            <person name="Ravin N.V."/>
        </authorList>
    </citation>
    <scope>NUCLEOTIDE SEQUENCE [LARGE SCALE GENOMIC DNA]</scope>
    <source>
        <strain evidence="4 5">M1803</strain>
    </source>
</reference>
<dbReference type="SUPFAM" id="SSF52266">
    <property type="entry name" value="SGNH hydrolase"/>
    <property type="match status" value="1"/>
</dbReference>
<keyword evidence="5" id="KW-1185">Reference proteome</keyword>
<feature type="compositionally biased region" description="Polar residues" evidence="1">
    <location>
        <begin position="34"/>
        <end position="56"/>
    </location>
</feature>
<dbReference type="AlphaFoldDB" id="A0A7M2WUC3"/>
<keyword evidence="2" id="KW-0732">Signal</keyword>
<dbReference type="Pfam" id="PF13472">
    <property type="entry name" value="Lipase_GDSL_2"/>
    <property type="match status" value="1"/>
</dbReference>
<dbReference type="RefSeq" id="WP_206292104.1">
    <property type="nucleotide sequence ID" value="NZ_CP063458.1"/>
</dbReference>
<dbReference type="GO" id="GO:0004622">
    <property type="term" value="F:phosphatidylcholine lysophospholipase activity"/>
    <property type="evidence" value="ECO:0007669"/>
    <property type="project" value="TreeGrafter"/>
</dbReference>
<evidence type="ECO:0000256" key="1">
    <source>
        <dbReference type="SAM" id="MobiDB-lite"/>
    </source>
</evidence>
<dbReference type="InterPro" id="IPR036514">
    <property type="entry name" value="SGNH_hydro_sf"/>
</dbReference>
<evidence type="ECO:0000313" key="5">
    <source>
        <dbReference type="Proteomes" id="UP000593765"/>
    </source>
</evidence>
<dbReference type="EMBL" id="CP063458">
    <property type="protein sequence ID" value="QOV89086.1"/>
    <property type="molecule type" value="Genomic_DNA"/>
</dbReference>
<gene>
    <name evidence="4" type="ORF">IPV69_23160</name>
</gene>
<evidence type="ECO:0000313" key="4">
    <source>
        <dbReference type="EMBL" id="QOV89086.1"/>
    </source>
</evidence>
<dbReference type="PANTHER" id="PTHR30383">
    <property type="entry name" value="THIOESTERASE 1/PROTEASE 1/LYSOPHOSPHOLIPASE L1"/>
    <property type="match status" value="1"/>
</dbReference>
<dbReference type="Gene3D" id="3.40.50.1110">
    <property type="entry name" value="SGNH hydrolase"/>
    <property type="match status" value="1"/>
</dbReference>
<protein>
    <recommendedName>
        <fullName evidence="3">SGNH hydrolase-type esterase domain-containing protein</fullName>
    </recommendedName>
</protein>
<dbReference type="InterPro" id="IPR013830">
    <property type="entry name" value="SGNH_hydro"/>
</dbReference>
<evidence type="ECO:0000259" key="3">
    <source>
        <dbReference type="Pfam" id="PF13472"/>
    </source>
</evidence>
<dbReference type="InterPro" id="IPR051532">
    <property type="entry name" value="Ester_Hydrolysis_Enzymes"/>
</dbReference>